<sequence length="109" mass="12359">MEKEQLLNIPLHPEKNPAVKRREEEKAKLINRLKRIEGQVRGIQRMVEDDRYCVDVLVQVSAVSAALKKVGYTLLEDHTRGCVSQAVAEGEGDEAIEELMKVIQQFSKS</sequence>
<dbReference type="InterPro" id="IPR003735">
    <property type="entry name" value="Metal_Tscrpt_repr"/>
</dbReference>
<evidence type="ECO:0000313" key="2">
    <source>
        <dbReference type="EMBL" id="OIJ10003.1"/>
    </source>
</evidence>
<dbReference type="OrthoDB" id="9811244at2"/>
<dbReference type="InterPro" id="IPR038390">
    <property type="entry name" value="Metal_Tscrpt_repr_sf"/>
</dbReference>
<dbReference type="Gene3D" id="1.20.58.1000">
    <property type="entry name" value="Metal-sensitive repressor, helix protomer"/>
    <property type="match status" value="1"/>
</dbReference>
<feature type="region of interest" description="Disordered" evidence="1">
    <location>
        <begin position="1"/>
        <end position="22"/>
    </location>
</feature>
<organism evidence="2 3">
    <name type="scientific">Anaerobacillus arseniciselenatis</name>
    <dbReference type="NCBI Taxonomy" id="85682"/>
    <lineage>
        <taxon>Bacteria</taxon>
        <taxon>Bacillati</taxon>
        <taxon>Bacillota</taxon>
        <taxon>Bacilli</taxon>
        <taxon>Bacillales</taxon>
        <taxon>Bacillaceae</taxon>
        <taxon>Anaerobacillus</taxon>
    </lineage>
</organism>
<reference evidence="2 3" key="1">
    <citation type="submission" date="2016-10" db="EMBL/GenBank/DDBJ databases">
        <title>Draft genome sequences of four alkaliphilic bacteria belonging to the Anaerobacillus genus.</title>
        <authorList>
            <person name="Bassil N.M."/>
            <person name="Lloyd J.R."/>
        </authorList>
    </citation>
    <scope>NUCLEOTIDE SEQUENCE [LARGE SCALE GENOMIC DNA]</scope>
    <source>
        <strain evidence="2 3">DSM 15340</strain>
    </source>
</reference>
<dbReference type="AlphaFoldDB" id="A0A1S2LD58"/>
<dbReference type="GO" id="GO:0046872">
    <property type="term" value="F:metal ion binding"/>
    <property type="evidence" value="ECO:0007669"/>
    <property type="project" value="InterPro"/>
</dbReference>
<evidence type="ECO:0000256" key="1">
    <source>
        <dbReference type="SAM" id="MobiDB-lite"/>
    </source>
</evidence>
<feature type="compositionally biased region" description="Basic and acidic residues" evidence="1">
    <location>
        <begin position="12"/>
        <end position="22"/>
    </location>
</feature>
<proteinExistence type="predicted"/>
<dbReference type="GO" id="GO:0045892">
    <property type="term" value="P:negative regulation of DNA-templated transcription"/>
    <property type="evidence" value="ECO:0007669"/>
    <property type="project" value="UniProtKB-ARBA"/>
</dbReference>
<name>A0A1S2LD58_9BACI</name>
<dbReference type="Proteomes" id="UP000180098">
    <property type="component" value="Unassembled WGS sequence"/>
</dbReference>
<dbReference type="RefSeq" id="WP_071314390.1">
    <property type="nucleotide sequence ID" value="NZ_MLQQ01000042.1"/>
</dbReference>
<dbReference type="PANTHER" id="PTHR33677:SF3">
    <property type="entry name" value="COPPER-SENSING TRANSCRIPTIONAL REPRESSOR RICR"/>
    <property type="match status" value="1"/>
</dbReference>
<keyword evidence="3" id="KW-1185">Reference proteome</keyword>
<accession>A0A1S2LD58</accession>
<dbReference type="EMBL" id="MLQQ01000042">
    <property type="protein sequence ID" value="OIJ10003.1"/>
    <property type="molecule type" value="Genomic_DNA"/>
</dbReference>
<protein>
    <submittedName>
        <fullName evidence="2">Transcriptional regulator</fullName>
    </submittedName>
</protein>
<dbReference type="PANTHER" id="PTHR33677">
    <property type="entry name" value="TRANSCRIPTIONAL REPRESSOR FRMR-RELATED"/>
    <property type="match status" value="1"/>
</dbReference>
<evidence type="ECO:0000313" key="3">
    <source>
        <dbReference type="Proteomes" id="UP000180098"/>
    </source>
</evidence>
<dbReference type="GO" id="GO:0003677">
    <property type="term" value="F:DNA binding"/>
    <property type="evidence" value="ECO:0007669"/>
    <property type="project" value="InterPro"/>
</dbReference>
<comment type="caution">
    <text evidence="2">The sequence shown here is derived from an EMBL/GenBank/DDBJ whole genome shotgun (WGS) entry which is preliminary data.</text>
</comment>
<gene>
    <name evidence="2" type="ORF">BKP35_16110</name>
</gene>
<dbReference type="Pfam" id="PF02583">
    <property type="entry name" value="Trns_repr_metal"/>
    <property type="match status" value="1"/>
</dbReference>